<proteinExistence type="predicted"/>
<dbReference type="SUPFAM" id="SSF49313">
    <property type="entry name" value="Cadherin-like"/>
    <property type="match status" value="1"/>
</dbReference>
<dbReference type="Pfam" id="PF05345">
    <property type="entry name" value="He_PIG"/>
    <property type="match status" value="1"/>
</dbReference>
<dbReference type="InterPro" id="IPR026444">
    <property type="entry name" value="Secre_tail"/>
</dbReference>
<dbReference type="GO" id="GO:0016787">
    <property type="term" value="F:hydrolase activity"/>
    <property type="evidence" value="ECO:0007669"/>
    <property type="project" value="UniProtKB-KW"/>
</dbReference>
<dbReference type="AlphaFoldDB" id="A0A1B1Y5S0"/>
<name>A0A1B1Y5S0_9FLAO</name>
<protein>
    <submittedName>
        <fullName evidence="3">Glycoside hydrolase family 107</fullName>
    </submittedName>
</protein>
<reference evidence="3 4" key="1">
    <citation type="submission" date="2016-02" db="EMBL/GenBank/DDBJ databases">
        <authorList>
            <person name="Wen L."/>
            <person name="He K."/>
            <person name="Yang H."/>
        </authorList>
    </citation>
    <scope>NUCLEOTIDE SEQUENCE [LARGE SCALE GENOMIC DNA]</scope>
    <source>
        <strain evidence="3 4">CZ1127</strain>
    </source>
</reference>
<feature type="domain" description="Secretion system C-terminal sorting" evidence="2">
    <location>
        <begin position="898"/>
        <end position="963"/>
    </location>
</feature>
<dbReference type="STRING" id="1790137.AXE80_07420"/>
<dbReference type="EMBL" id="CP014224">
    <property type="protein sequence ID" value="ANW96115.1"/>
    <property type="molecule type" value="Genomic_DNA"/>
</dbReference>
<organism evidence="3 4">
    <name type="scientific">Wenyingzhuangia fucanilytica</name>
    <dbReference type="NCBI Taxonomy" id="1790137"/>
    <lineage>
        <taxon>Bacteria</taxon>
        <taxon>Pseudomonadati</taxon>
        <taxon>Bacteroidota</taxon>
        <taxon>Flavobacteriia</taxon>
        <taxon>Flavobacteriales</taxon>
        <taxon>Flavobacteriaceae</taxon>
        <taxon>Wenyingzhuangia</taxon>
    </lineage>
</organism>
<dbReference type="InterPro" id="IPR013783">
    <property type="entry name" value="Ig-like_fold"/>
</dbReference>
<dbReference type="Pfam" id="PF18962">
    <property type="entry name" value="Por_Secre_tail"/>
    <property type="match status" value="1"/>
</dbReference>
<keyword evidence="4" id="KW-1185">Reference proteome</keyword>
<evidence type="ECO:0000313" key="4">
    <source>
        <dbReference type="Proteomes" id="UP000092967"/>
    </source>
</evidence>
<dbReference type="RefSeq" id="WP_068825910.1">
    <property type="nucleotide sequence ID" value="NZ_CP014224.1"/>
</dbReference>
<dbReference type="SMR" id="A0A1B1Y5S0"/>
<evidence type="ECO:0000313" key="3">
    <source>
        <dbReference type="EMBL" id="ANW96115.1"/>
    </source>
</evidence>
<keyword evidence="1" id="KW-0732">Signal</keyword>
<accession>A0A1B1Y5S0</accession>
<dbReference type="KEGG" id="wfu:AXE80_07420"/>
<keyword evidence="3" id="KW-0378">Hydrolase</keyword>
<dbReference type="InterPro" id="IPR015919">
    <property type="entry name" value="Cadherin-like_sf"/>
</dbReference>
<gene>
    <name evidence="3" type="ORF">AXE80_07420</name>
</gene>
<evidence type="ECO:0000256" key="1">
    <source>
        <dbReference type="ARBA" id="ARBA00022729"/>
    </source>
</evidence>
<evidence type="ECO:0000259" key="2">
    <source>
        <dbReference type="Pfam" id="PF18962"/>
    </source>
</evidence>
<dbReference type="Gene3D" id="2.60.40.10">
    <property type="entry name" value="Immunoglobulins"/>
    <property type="match status" value="1"/>
</dbReference>
<dbReference type="GO" id="GO:0016020">
    <property type="term" value="C:membrane"/>
    <property type="evidence" value="ECO:0007669"/>
    <property type="project" value="InterPro"/>
</dbReference>
<dbReference type="GO" id="GO:0005509">
    <property type="term" value="F:calcium ion binding"/>
    <property type="evidence" value="ECO:0007669"/>
    <property type="project" value="InterPro"/>
</dbReference>
<dbReference type="NCBIfam" id="TIGR04183">
    <property type="entry name" value="Por_Secre_tail"/>
    <property type="match status" value="1"/>
</dbReference>
<sequence>MLSNIIQAQVFYDKTSSSEVLSIEGGAVWDLSSNGDFVYNNNGSNFQNRALIYSTSAYQSEDGFKLTIEYTTESIEDVVSHNFSFGLISDETNLSSYLGFNPFRANESVYSIGANLTTNEDATARGLNFTNGNERVTLDESGSRTQFGEGGITKVTIEIGIGGYWSYRINDIYEDSGVLLEGFDLSKNYHVAVYGQSNNGKSIQSITLEKRYALGERAVNLRGTWNSEILVDLLDDRIKNLKTLNRLGVSFTNGAVLSAEHKVPHKLFDRLSGGDVVAPSWGDLNSDTPDNDNMLADILKIKAAGFNVKAYTNSENFVGTNADYLQPFVDSWKEYCDTDPEVQAFINSQPYHTGIWNRTTEQYEDATATYPNRKYMFCYAEYFLKDYALRYGEHFDSWIFDDGATMEQNGDNATSGVVEEQRIYQAYANAVHAGNPDIAIAFNNGRSTVNYKDYPFAHAVRFEDFTFGHAFGGNNNHAEKINGNQFNLNYRHITRMTETNGLVHAGGNWDWDDKIVGNFHSKLSTTAWKYGPNQAWEQADFNQWNLEAIQAGGSMTWGGSFNRAETAIYDWVYVLLEGLDDYLVQYGNPGAPNWARQHTVLPPAHIGIPYHHVLVEGVDLWDPEGDEITEVIALGNFPSWLKITKKSPGEWTFSGTPTETNETTHTFSLQASDASGVRTREVNLLVDEELEADPIAIKASSNTNYGLNNKAVMISDVYTAPDGYATFRVSMDVTPPSNKAVISGISGGTSTQNSWGLGDGTDANMDDIFTGSDHEWVESINNLQIVDFNANGGDLTEDHFTLSFKAITIVNAQSTNDFVSLKFDQTVVDLGKLGNQTQQIDLNSVSSINEITEFSLGTGNDSSTNKWSVEEILISLNIVVGDLSNSTIASEKNQTFKVYPNPTSHIINFNIPIHSVEVINTSGKVVKTNPNLTQSIKILDLSSGVYIIKGITELGATVVKKIVKNTN</sequence>
<dbReference type="Proteomes" id="UP000092967">
    <property type="component" value="Chromosome"/>
</dbReference>